<sequence>MKKQWILIALFLGAVHIYAQTKEDNIKKEDVVVEFSFNPTLTDVFKLKTVPNGQEEFAKQKIEYTINPKQVPSDFVPITKQAAYVNIDDPKPKNYRSYLYGALGLYGNGEIEVMLRPNAVNGYTYGIDFSSYNSQNGIDNERVDNGQWKSNIDLFLAKNNKKYNWKTEANFERNRIHWYGLDAGIPEVDYQNQDVEQVYNSLTFSGIIDYKNAKVKSLSPSINFFSDGFESSEIDLNVAAVLNKSMFKDYIEATVNFEYLNGSFGQTYLDNTNINYSFFNLGVTPSYNYQADNFQLNVALGLFVNSNTEASTSKFWILPSIQADVNLIKDIMILHGGIRSNLDQNSYESLASKNPFIAPSAVIKTTATPVDVFVGLDGKLTKTISYSTEASYKQVKNKALFVHYNSEDTVTQPFQLGNSFAVIYDDVSVFSLKGAIEMMFSKQLTGGVLATVNSYSPDVQAEAWNLPNMTIETYANYTHNKWFGQVGVNIIDGRDDLVEGQPTKLDGFLDLNVKGGYKINKRLNAHVNIYNLLDNNYQSYTNYQVQGFQLVAGLSFKF</sequence>
<evidence type="ECO:0000256" key="2">
    <source>
        <dbReference type="ARBA" id="ARBA00023136"/>
    </source>
</evidence>
<name>A0ABX0UAB2_9FLAO</name>
<keyword evidence="4" id="KW-0732">Signal</keyword>
<evidence type="ECO:0000256" key="4">
    <source>
        <dbReference type="SAM" id="SignalP"/>
    </source>
</evidence>
<evidence type="ECO:0000313" key="5">
    <source>
        <dbReference type="EMBL" id="NIJ44101.1"/>
    </source>
</evidence>
<keyword evidence="6" id="KW-1185">Reference proteome</keyword>
<keyword evidence="3" id="KW-0998">Cell outer membrane</keyword>
<keyword evidence="2" id="KW-0472">Membrane</keyword>
<reference evidence="5 6" key="1">
    <citation type="submission" date="2020-03" db="EMBL/GenBank/DDBJ databases">
        <title>Genomic Encyclopedia of Type Strains, Phase IV (KMG-IV): sequencing the most valuable type-strain genomes for metagenomic binning, comparative biology and taxonomic classification.</title>
        <authorList>
            <person name="Goeker M."/>
        </authorList>
    </citation>
    <scope>NUCLEOTIDE SEQUENCE [LARGE SCALE GENOMIC DNA]</scope>
    <source>
        <strain evidence="5 6">DSM 101599</strain>
    </source>
</reference>
<comment type="caution">
    <text evidence="5">The sequence shown here is derived from an EMBL/GenBank/DDBJ whole genome shotgun (WGS) entry which is preliminary data.</text>
</comment>
<protein>
    <recommendedName>
        <fullName evidence="7">TonB dependent receptor</fullName>
    </recommendedName>
</protein>
<proteinExistence type="predicted"/>
<dbReference type="Gene3D" id="2.40.170.20">
    <property type="entry name" value="TonB-dependent receptor, beta-barrel domain"/>
    <property type="match status" value="1"/>
</dbReference>
<dbReference type="RefSeq" id="WP_167183502.1">
    <property type="nucleotide sequence ID" value="NZ_JAASQL010000001.1"/>
</dbReference>
<dbReference type="EMBL" id="JAASQL010000001">
    <property type="protein sequence ID" value="NIJ44101.1"/>
    <property type="molecule type" value="Genomic_DNA"/>
</dbReference>
<dbReference type="SUPFAM" id="SSF56935">
    <property type="entry name" value="Porins"/>
    <property type="match status" value="1"/>
</dbReference>
<evidence type="ECO:0008006" key="7">
    <source>
        <dbReference type="Google" id="ProtNLM"/>
    </source>
</evidence>
<dbReference type="Proteomes" id="UP000745859">
    <property type="component" value="Unassembled WGS sequence"/>
</dbReference>
<evidence type="ECO:0000313" key="6">
    <source>
        <dbReference type="Proteomes" id="UP000745859"/>
    </source>
</evidence>
<evidence type="ECO:0000256" key="1">
    <source>
        <dbReference type="ARBA" id="ARBA00004442"/>
    </source>
</evidence>
<feature type="signal peptide" evidence="4">
    <location>
        <begin position="1"/>
        <end position="19"/>
    </location>
</feature>
<dbReference type="InterPro" id="IPR036942">
    <property type="entry name" value="Beta-barrel_TonB_sf"/>
</dbReference>
<gene>
    <name evidence="5" type="ORF">FHR24_000540</name>
</gene>
<feature type="chain" id="PRO_5045381950" description="TonB dependent receptor" evidence="4">
    <location>
        <begin position="20"/>
        <end position="558"/>
    </location>
</feature>
<organism evidence="5 6">
    <name type="scientific">Wenyingzhuangia heitensis</name>
    <dbReference type="NCBI Taxonomy" id="1487859"/>
    <lineage>
        <taxon>Bacteria</taxon>
        <taxon>Pseudomonadati</taxon>
        <taxon>Bacteroidota</taxon>
        <taxon>Flavobacteriia</taxon>
        <taxon>Flavobacteriales</taxon>
        <taxon>Flavobacteriaceae</taxon>
        <taxon>Wenyingzhuangia</taxon>
    </lineage>
</organism>
<accession>A0ABX0UAB2</accession>
<comment type="subcellular location">
    <subcellularLocation>
        <location evidence="1">Cell outer membrane</location>
    </subcellularLocation>
</comment>
<evidence type="ECO:0000256" key="3">
    <source>
        <dbReference type="ARBA" id="ARBA00023237"/>
    </source>
</evidence>